<comment type="caution">
    <text evidence="2">The sequence shown here is derived from an EMBL/GenBank/DDBJ whole genome shotgun (WGS) entry which is preliminary data.</text>
</comment>
<dbReference type="AlphaFoldDB" id="A0A1X2HYG4"/>
<dbReference type="STRING" id="90262.A0A1X2HYG4"/>
<feature type="compositionally biased region" description="Acidic residues" evidence="1">
    <location>
        <begin position="148"/>
        <end position="171"/>
    </location>
</feature>
<proteinExistence type="predicted"/>
<organism evidence="2 3">
    <name type="scientific">Absidia repens</name>
    <dbReference type="NCBI Taxonomy" id="90262"/>
    <lineage>
        <taxon>Eukaryota</taxon>
        <taxon>Fungi</taxon>
        <taxon>Fungi incertae sedis</taxon>
        <taxon>Mucoromycota</taxon>
        <taxon>Mucoromycotina</taxon>
        <taxon>Mucoromycetes</taxon>
        <taxon>Mucorales</taxon>
        <taxon>Cunninghamellaceae</taxon>
        <taxon>Absidia</taxon>
    </lineage>
</organism>
<feature type="region of interest" description="Disordered" evidence="1">
    <location>
        <begin position="137"/>
        <end position="187"/>
    </location>
</feature>
<keyword evidence="3" id="KW-1185">Reference proteome</keyword>
<accession>A0A1X2HYG4</accession>
<sequence>MIFERCKIWAAKYVFPGVAHLGGDGVIPGVVSGGGAPITPFAGSNLVGVPPQKKKRVLKKMKVSAPERKIWDRLMEVVGFYNQVKHSQCEVMLESDKVDSGLTLLDWVCIDKTAKRDLQAGLRFLLGRRSGQLEGQVNNLSVNGIDSSDTDEYGDSDSSSSDDDPDDSDDGDSLHDGGSRMTNTTEISDYKMHGETLSFLI</sequence>
<protein>
    <submittedName>
        <fullName evidence="2">Uncharacterized protein</fullName>
    </submittedName>
</protein>
<evidence type="ECO:0000313" key="2">
    <source>
        <dbReference type="EMBL" id="ORZ05201.1"/>
    </source>
</evidence>
<evidence type="ECO:0000256" key="1">
    <source>
        <dbReference type="SAM" id="MobiDB-lite"/>
    </source>
</evidence>
<dbReference type="EMBL" id="MCGE01000045">
    <property type="protein sequence ID" value="ORZ05201.1"/>
    <property type="molecule type" value="Genomic_DNA"/>
</dbReference>
<evidence type="ECO:0000313" key="3">
    <source>
        <dbReference type="Proteomes" id="UP000193560"/>
    </source>
</evidence>
<gene>
    <name evidence="2" type="ORF">BCR42DRAFT_398306</name>
</gene>
<name>A0A1X2HYG4_9FUNG</name>
<reference evidence="2 3" key="1">
    <citation type="submission" date="2016-07" db="EMBL/GenBank/DDBJ databases">
        <title>Pervasive Adenine N6-methylation of Active Genes in Fungi.</title>
        <authorList>
            <consortium name="DOE Joint Genome Institute"/>
            <person name="Mondo S.J."/>
            <person name="Dannebaum R.O."/>
            <person name="Kuo R.C."/>
            <person name="Labutti K."/>
            <person name="Haridas S."/>
            <person name="Kuo A."/>
            <person name="Salamov A."/>
            <person name="Ahrendt S.R."/>
            <person name="Lipzen A."/>
            <person name="Sullivan W."/>
            <person name="Andreopoulos W.B."/>
            <person name="Clum A."/>
            <person name="Lindquist E."/>
            <person name="Daum C."/>
            <person name="Ramamoorthy G.K."/>
            <person name="Gryganskyi A."/>
            <person name="Culley D."/>
            <person name="Magnuson J.K."/>
            <person name="James T.Y."/>
            <person name="O'Malley M.A."/>
            <person name="Stajich J.E."/>
            <person name="Spatafora J.W."/>
            <person name="Visel A."/>
            <person name="Grigoriev I.V."/>
        </authorList>
    </citation>
    <scope>NUCLEOTIDE SEQUENCE [LARGE SCALE GENOMIC DNA]</scope>
    <source>
        <strain evidence="2 3">NRRL 1336</strain>
    </source>
</reference>
<dbReference type="Proteomes" id="UP000193560">
    <property type="component" value="Unassembled WGS sequence"/>
</dbReference>